<name>A0A1Y2E6W8_9PEZI</name>
<protein>
    <submittedName>
        <fullName evidence="1">Uncharacterized protein</fullName>
    </submittedName>
</protein>
<sequence>MASMKPVAGAQYYGTNVSGLCQPYEDLLTLILAVIRSLINEALPHMGSKDGRLAFLALVNLGRATYVALSTIVSLSSLGLYLSYAIVFEAVLYMQEHPQAKIAKIARESGVKRETLRYRVKQAGKTENHGGLNKLLSEAEDKALCNYIDRLDRINLAVRVEFVTDAANTILR</sequence>
<proteinExistence type="predicted"/>
<evidence type="ECO:0000313" key="1">
    <source>
        <dbReference type="EMBL" id="ORY67282.1"/>
    </source>
</evidence>
<dbReference type="GeneID" id="63779764"/>
<dbReference type="STRING" id="1141098.A0A1Y2E6W8"/>
<gene>
    <name evidence="1" type="ORF">BCR38DRAFT_482905</name>
</gene>
<reference evidence="1 2" key="1">
    <citation type="submission" date="2016-07" db="EMBL/GenBank/DDBJ databases">
        <title>Pervasive Adenine N6-methylation of Active Genes in Fungi.</title>
        <authorList>
            <consortium name="DOE Joint Genome Institute"/>
            <person name="Mondo S.J."/>
            <person name="Dannebaum R.O."/>
            <person name="Kuo R.C."/>
            <person name="Labutti K."/>
            <person name="Haridas S."/>
            <person name="Kuo A."/>
            <person name="Salamov A."/>
            <person name="Ahrendt S.R."/>
            <person name="Lipzen A."/>
            <person name="Sullivan W."/>
            <person name="Andreopoulos W.B."/>
            <person name="Clum A."/>
            <person name="Lindquist E."/>
            <person name="Daum C."/>
            <person name="Ramamoorthy G.K."/>
            <person name="Gryganskyi A."/>
            <person name="Culley D."/>
            <person name="Magnuson J.K."/>
            <person name="James T.Y."/>
            <person name="O'Malley M.A."/>
            <person name="Stajich J.E."/>
            <person name="Spatafora J.W."/>
            <person name="Visel A."/>
            <person name="Grigoriev I.V."/>
        </authorList>
    </citation>
    <scope>NUCLEOTIDE SEQUENCE [LARGE SCALE GENOMIC DNA]</scope>
    <source>
        <strain evidence="1 2">CBS 129021</strain>
    </source>
</reference>
<dbReference type="InParanoid" id="A0A1Y2E6W8"/>
<dbReference type="EMBL" id="MCFJ01000004">
    <property type="protein sequence ID" value="ORY67282.1"/>
    <property type="molecule type" value="Genomic_DNA"/>
</dbReference>
<dbReference type="OrthoDB" id="4776536at2759"/>
<comment type="caution">
    <text evidence="1">The sequence shown here is derived from an EMBL/GenBank/DDBJ whole genome shotgun (WGS) entry which is preliminary data.</text>
</comment>
<accession>A0A1Y2E6W8</accession>
<organism evidence="1 2">
    <name type="scientific">Pseudomassariella vexata</name>
    <dbReference type="NCBI Taxonomy" id="1141098"/>
    <lineage>
        <taxon>Eukaryota</taxon>
        <taxon>Fungi</taxon>
        <taxon>Dikarya</taxon>
        <taxon>Ascomycota</taxon>
        <taxon>Pezizomycotina</taxon>
        <taxon>Sordariomycetes</taxon>
        <taxon>Xylariomycetidae</taxon>
        <taxon>Amphisphaeriales</taxon>
        <taxon>Pseudomassariaceae</taxon>
        <taxon>Pseudomassariella</taxon>
    </lineage>
</organism>
<evidence type="ECO:0000313" key="2">
    <source>
        <dbReference type="Proteomes" id="UP000193689"/>
    </source>
</evidence>
<dbReference type="AlphaFoldDB" id="A0A1Y2E6W8"/>
<keyword evidence="2" id="KW-1185">Reference proteome</keyword>
<dbReference type="RefSeq" id="XP_040717906.1">
    <property type="nucleotide sequence ID" value="XM_040863552.1"/>
</dbReference>
<dbReference type="Proteomes" id="UP000193689">
    <property type="component" value="Unassembled WGS sequence"/>
</dbReference>